<feature type="transmembrane region" description="Helical" evidence="1">
    <location>
        <begin position="70"/>
        <end position="88"/>
    </location>
</feature>
<evidence type="ECO:0000256" key="1">
    <source>
        <dbReference type="SAM" id="Phobius"/>
    </source>
</evidence>
<evidence type="ECO:0000313" key="2">
    <source>
        <dbReference type="EMBL" id="MBB5203348.1"/>
    </source>
</evidence>
<reference evidence="2 3" key="1">
    <citation type="submission" date="2020-08" db="EMBL/GenBank/DDBJ databases">
        <title>Genomic Encyclopedia of Type Strains, Phase IV (KMG-IV): sequencing the most valuable type-strain genomes for metagenomic binning, comparative biology and taxonomic classification.</title>
        <authorList>
            <person name="Goeker M."/>
        </authorList>
    </citation>
    <scope>NUCLEOTIDE SEQUENCE [LARGE SCALE GENOMIC DNA]</scope>
    <source>
        <strain evidence="2 3">DSM 23958</strain>
    </source>
</reference>
<gene>
    <name evidence="2" type="ORF">HNQ51_000641</name>
</gene>
<feature type="transmembrane region" description="Helical" evidence="1">
    <location>
        <begin position="12"/>
        <end position="33"/>
    </location>
</feature>
<sequence length="90" mass="9910">MNLLTWVGHFANFFAAPLGVAALTVLLARGWVWRQALRGAPWRRLWLESAVAALLGQMAGLLIWGAEGKLAGYALMLAALSLPLAWRLRR</sequence>
<accession>A0A840S1Q3</accession>
<keyword evidence="1" id="KW-0812">Transmembrane</keyword>
<evidence type="ECO:0000313" key="3">
    <source>
        <dbReference type="Proteomes" id="UP000554837"/>
    </source>
</evidence>
<dbReference type="Proteomes" id="UP000554837">
    <property type="component" value="Unassembled WGS sequence"/>
</dbReference>
<dbReference type="EMBL" id="JACHHO010000001">
    <property type="protein sequence ID" value="MBB5203348.1"/>
    <property type="molecule type" value="Genomic_DNA"/>
</dbReference>
<comment type="caution">
    <text evidence="2">The sequence shown here is derived from an EMBL/GenBank/DDBJ whole genome shotgun (WGS) entry which is preliminary data.</text>
</comment>
<name>A0A840S1Q3_9BURK</name>
<feature type="transmembrane region" description="Helical" evidence="1">
    <location>
        <begin position="45"/>
        <end position="64"/>
    </location>
</feature>
<dbReference type="AlphaFoldDB" id="A0A840S1Q3"/>
<dbReference type="OrthoDB" id="8908883at2"/>
<keyword evidence="1" id="KW-1133">Transmembrane helix</keyword>
<keyword evidence="1" id="KW-0472">Membrane</keyword>
<protein>
    <submittedName>
        <fullName evidence="2">Uncharacterized protein</fullName>
    </submittedName>
</protein>
<proteinExistence type="predicted"/>
<dbReference type="RefSeq" id="WP_138857590.1">
    <property type="nucleotide sequence ID" value="NZ_CP040709.1"/>
</dbReference>
<organism evidence="2 3">
    <name type="scientific">Inhella inkyongensis</name>
    <dbReference type="NCBI Taxonomy" id="392593"/>
    <lineage>
        <taxon>Bacteria</taxon>
        <taxon>Pseudomonadati</taxon>
        <taxon>Pseudomonadota</taxon>
        <taxon>Betaproteobacteria</taxon>
        <taxon>Burkholderiales</taxon>
        <taxon>Sphaerotilaceae</taxon>
        <taxon>Inhella</taxon>
    </lineage>
</organism>
<keyword evidence="3" id="KW-1185">Reference proteome</keyword>